<keyword evidence="3" id="KW-0808">Transferase</keyword>
<dbReference type="PANTHER" id="PTHR18968">
    <property type="entry name" value="THIAMINE PYROPHOSPHATE ENZYMES"/>
    <property type="match status" value="1"/>
</dbReference>
<feature type="non-terminal residue" evidence="3">
    <location>
        <position position="71"/>
    </location>
</feature>
<name>A0ABU9GUX7_9GAMM</name>
<feature type="non-terminal residue" evidence="3">
    <location>
        <position position="1"/>
    </location>
</feature>
<keyword evidence="4" id="KW-1185">Reference proteome</keyword>
<comment type="caution">
    <text evidence="3">The sequence shown here is derived from an EMBL/GenBank/DDBJ whole genome shotgun (WGS) entry which is preliminary data.</text>
</comment>
<dbReference type="EC" id="2.2.1.6" evidence="3"/>
<organism evidence="3 4">
    <name type="scientific">Psychromonas aquatilis</name>
    <dbReference type="NCBI Taxonomy" id="2005072"/>
    <lineage>
        <taxon>Bacteria</taxon>
        <taxon>Pseudomonadati</taxon>
        <taxon>Pseudomonadota</taxon>
        <taxon>Gammaproteobacteria</taxon>
        <taxon>Alteromonadales</taxon>
        <taxon>Psychromonadaceae</taxon>
        <taxon>Psychromonas</taxon>
    </lineage>
</organism>
<dbReference type="GO" id="GO:0003984">
    <property type="term" value="F:acetolactate synthase activity"/>
    <property type="evidence" value="ECO:0007669"/>
    <property type="project" value="UniProtKB-EC"/>
</dbReference>
<proteinExistence type="inferred from homology"/>
<reference evidence="3 4" key="1">
    <citation type="submission" date="2024-02" db="EMBL/GenBank/DDBJ databases">
        <title>Bacteria isolated from the canopy kelp, Nereocystis luetkeana.</title>
        <authorList>
            <person name="Pfister C.A."/>
            <person name="Younker I.T."/>
            <person name="Light S.H."/>
        </authorList>
    </citation>
    <scope>NUCLEOTIDE SEQUENCE [LARGE SCALE GENOMIC DNA]</scope>
    <source>
        <strain evidence="3 4">TI.1.05</strain>
    </source>
</reference>
<dbReference type="Gene3D" id="3.40.50.1220">
    <property type="entry name" value="TPP-binding domain"/>
    <property type="match status" value="1"/>
</dbReference>
<sequence>LEEFVGMLGMDVSYEANRSMHYADLIFACGARFDDRVTNIVEKFCPDAKIMHIDIDPTSISKNIHADLPIV</sequence>
<dbReference type="InterPro" id="IPR045229">
    <property type="entry name" value="TPP_enz"/>
</dbReference>
<dbReference type="Proteomes" id="UP001369082">
    <property type="component" value="Unassembled WGS sequence"/>
</dbReference>
<dbReference type="InterPro" id="IPR012000">
    <property type="entry name" value="Thiamin_PyroP_enz_cen_dom"/>
</dbReference>
<evidence type="ECO:0000313" key="3">
    <source>
        <dbReference type="EMBL" id="MEL0631056.1"/>
    </source>
</evidence>
<dbReference type="InterPro" id="IPR029035">
    <property type="entry name" value="DHS-like_NAD/FAD-binding_dom"/>
</dbReference>
<dbReference type="PANTHER" id="PTHR18968:SF13">
    <property type="entry name" value="ACETOLACTATE SYNTHASE CATALYTIC SUBUNIT, MITOCHONDRIAL"/>
    <property type="match status" value="1"/>
</dbReference>
<protein>
    <submittedName>
        <fullName evidence="3">Acetolactate synthase 3 large subunit</fullName>
        <ecNumber evidence="3">2.2.1.6</ecNumber>
    </submittedName>
</protein>
<dbReference type="Pfam" id="PF00205">
    <property type="entry name" value="TPP_enzyme_M"/>
    <property type="match status" value="1"/>
</dbReference>
<dbReference type="SUPFAM" id="SSF52467">
    <property type="entry name" value="DHS-like NAD/FAD-binding domain"/>
    <property type="match status" value="1"/>
</dbReference>
<comment type="similarity">
    <text evidence="1">Belongs to the TPP enzyme family.</text>
</comment>
<evidence type="ECO:0000256" key="1">
    <source>
        <dbReference type="ARBA" id="ARBA00007812"/>
    </source>
</evidence>
<evidence type="ECO:0000313" key="4">
    <source>
        <dbReference type="Proteomes" id="UP001369082"/>
    </source>
</evidence>
<evidence type="ECO:0000259" key="2">
    <source>
        <dbReference type="Pfam" id="PF00205"/>
    </source>
</evidence>
<accession>A0ABU9GUX7</accession>
<gene>
    <name evidence="3" type="ORF">V6256_15935</name>
</gene>
<feature type="domain" description="Thiamine pyrophosphate enzyme central" evidence="2">
    <location>
        <begin position="3"/>
        <end position="71"/>
    </location>
</feature>
<dbReference type="EMBL" id="JBAKAZ010000401">
    <property type="protein sequence ID" value="MEL0631056.1"/>
    <property type="molecule type" value="Genomic_DNA"/>
</dbReference>